<keyword evidence="2" id="KW-1185">Reference proteome</keyword>
<evidence type="ECO:0000313" key="2">
    <source>
        <dbReference type="Proteomes" id="UP000789570"/>
    </source>
</evidence>
<comment type="caution">
    <text evidence="1">The sequence shown here is derived from an EMBL/GenBank/DDBJ whole genome shotgun (WGS) entry which is preliminary data.</text>
</comment>
<accession>A0A9N9CZA4</accession>
<name>A0A9N9CZA4_9GLOM</name>
<dbReference type="OrthoDB" id="2311987at2759"/>
<reference evidence="1" key="1">
    <citation type="submission" date="2021-06" db="EMBL/GenBank/DDBJ databases">
        <authorList>
            <person name="Kallberg Y."/>
            <person name="Tangrot J."/>
            <person name="Rosling A."/>
        </authorList>
    </citation>
    <scope>NUCLEOTIDE SEQUENCE</scope>
    <source>
        <strain evidence="1">UK204</strain>
    </source>
</reference>
<feature type="non-terminal residue" evidence="1">
    <location>
        <position position="254"/>
    </location>
</feature>
<evidence type="ECO:0000313" key="1">
    <source>
        <dbReference type="EMBL" id="CAG8619481.1"/>
    </source>
</evidence>
<dbReference type="AlphaFoldDB" id="A0A9N9CZA4"/>
<dbReference type="Proteomes" id="UP000789570">
    <property type="component" value="Unassembled WGS sequence"/>
</dbReference>
<proteinExistence type="predicted"/>
<protein>
    <submittedName>
        <fullName evidence="1">10066_t:CDS:1</fullName>
    </submittedName>
</protein>
<organism evidence="1 2">
    <name type="scientific">Funneliformis caledonium</name>
    <dbReference type="NCBI Taxonomy" id="1117310"/>
    <lineage>
        <taxon>Eukaryota</taxon>
        <taxon>Fungi</taxon>
        <taxon>Fungi incertae sedis</taxon>
        <taxon>Mucoromycota</taxon>
        <taxon>Glomeromycotina</taxon>
        <taxon>Glomeromycetes</taxon>
        <taxon>Glomerales</taxon>
        <taxon>Glomeraceae</taxon>
        <taxon>Funneliformis</taxon>
    </lineage>
</organism>
<gene>
    <name evidence="1" type="ORF">FCALED_LOCUS9479</name>
</gene>
<dbReference type="EMBL" id="CAJVPQ010003149">
    <property type="protein sequence ID" value="CAG8619481.1"/>
    <property type="molecule type" value="Genomic_DNA"/>
</dbReference>
<sequence>MANSEHEISAFLLMKIFDRPNNGVLLGPIIICGQPFHYNPIGHGEKMAPDVAVYPSTAHVPRPNIPHPGPPPSDKRLPHARIIVEIANAQSLDNLITRCETWLRQQFVRDVLGIKLDAIRSHQGNVHRSMLAMLWTRQNVSPTAPAGYTAPAGFIVSTNPNLPRVSFRLWDFGTLLYGTTNATACIAPGLPAYQVTIPIEDVFWNPLIVMDPTTNTNVPNETNYTITVPGTITVPNFIIDLYEIQQEVMENQRV</sequence>